<dbReference type="PANTHER" id="PTHR43797">
    <property type="entry name" value="HOMOCYSTEINE/CYSTEINE SYNTHASE"/>
    <property type="match status" value="1"/>
</dbReference>
<dbReference type="InterPro" id="IPR000277">
    <property type="entry name" value="Cys/Met-Metab_PyrdxlP-dep_enz"/>
</dbReference>
<dbReference type="CDD" id="cd00614">
    <property type="entry name" value="CGS_like"/>
    <property type="match status" value="1"/>
</dbReference>
<comment type="similarity">
    <text evidence="2 5">Belongs to the trans-sulfuration enzymes family.</text>
</comment>
<keyword evidence="4 5" id="KW-0663">Pyridoxal phosphate</keyword>
<dbReference type="InterPro" id="IPR015422">
    <property type="entry name" value="PyrdxlP-dep_Trfase_small"/>
</dbReference>
<dbReference type="PANTHER" id="PTHR43797:SF2">
    <property type="entry name" value="HOMOCYSTEINE_CYSTEINE SYNTHASE"/>
    <property type="match status" value="1"/>
</dbReference>
<proteinExistence type="inferred from homology"/>
<dbReference type="Proteomes" id="UP000815677">
    <property type="component" value="Unassembled WGS sequence"/>
</dbReference>
<comment type="cofactor">
    <cofactor evidence="1 5">
        <name>pyridoxal 5'-phosphate</name>
        <dbReference type="ChEBI" id="CHEBI:597326"/>
    </cofactor>
</comment>
<evidence type="ECO:0000256" key="3">
    <source>
        <dbReference type="ARBA" id="ARBA00022679"/>
    </source>
</evidence>
<sequence length="532" mass="57209">MHTRYKPYFTTFRTIVWSSSTGSFLVITQFARSRRVHPDMNAYISSPRTLLPQTELVVNPSVCEDAANNATGTWSTGLKASRVIGSSFDRAAMSAPNPFYREPDFDTLQLHAGFSGDETTNARAVPIYQSTAFNLKSVERALKLNTLQEQGNIYSRVANPTVDVLEKRMAALEGGMAAIATASGQAATALTITSLASVGDNIVSSARLYGGTYSQFKGQFSFKRFGIDTKFVHSSDPTDFTAAIDEKTKCIFIESIANSDNLLLDISALAKVAHDHGIPLVVDNTLGMGGYMLRPISLGADIIVHSATKWISGHGTTLAGVIIDSGQFDWRSSDKFPNLTGPATAYGGVSLGTIFHPVGFAVQVRLESLRDFGPTLSAQSAFSVLQGIETLSLRAQRHCDNALALAKWLDQHPKVISVCYLGLPSHPSHQLALTTLRKGAFGGVLTFRVEGGFDKVHKVIDNLKLASHLANLGDTKTLVIAPFATIQSQLSNEERAAGGVTEDTIRVSVGIESVDDIIADFEGALGVAFQEE</sequence>
<evidence type="ECO:0000313" key="6">
    <source>
        <dbReference type="EMBL" id="GAT47974.1"/>
    </source>
</evidence>
<keyword evidence="3" id="KW-0808">Transferase</keyword>
<evidence type="ECO:0000256" key="2">
    <source>
        <dbReference type="ARBA" id="ARBA00009077"/>
    </source>
</evidence>
<protein>
    <recommendedName>
        <fullName evidence="8">O-acetylhomoserine (Thiol)-lyase</fullName>
    </recommendedName>
</protein>
<dbReference type="InterPro" id="IPR015424">
    <property type="entry name" value="PyrdxlP-dep_Trfase"/>
</dbReference>
<name>A0ABQ0LA00_MYCCL</name>
<evidence type="ECO:0000256" key="5">
    <source>
        <dbReference type="RuleBase" id="RU362118"/>
    </source>
</evidence>
<dbReference type="InterPro" id="IPR006235">
    <property type="entry name" value="OAc-hSer/O-AcSer_sulfhydrylase"/>
</dbReference>
<dbReference type="Gene3D" id="3.40.640.10">
    <property type="entry name" value="Type I PLP-dependent aspartate aminotransferase-like (Major domain)"/>
    <property type="match status" value="1"/>
</dbReference>
<dbReference type="EMBL" id="DF844096">
    <property type="protein sequence ID" value="GAT47974.1"/>
    <property type="molecule type" value="Genomic_DNA"/>
</dbReference>
<dbReference type="SUPFAM" id="SSF53383">
    <property type="entry name" value="PLP-dependent transferases"/>
    <property type="match status" value="1"/>
</dbReference>
<reference evidence="6" key="1">
    <citation type="submission" date="2014-09" db="EMBL/GenBank/DDBJ databases">
        <title>Genome sequence of the luminous mushroom Mycena chlorophos for searching fungal bioluminescence genes.</title>
        <authorList>
            <person name="Tanaka Y."/>
            <person name="Kasuga D."/>
            <person name="Oba Y."/>
            <person name="Hase S."/>
            <person name="Sato K."/>
            <person name="Oba Y."/>
            <person name="Sakakibara Y."/>
        </authorList>
    </citation>
    <scope>NUCLEOTIDE SEQUENCE</scope>
</reference>
<dbReference type="PROSITE" id="PS00868">
    <property type="entry name" value="CYS_MET_METAB_PP"/>
    <property type="match status" value="1"/>
</dbReference>
<evidence type="ECO:0008006" key="8">
    <source>
        <dbReference type="Google" id="ProtNLM"/>
    </source>
</evidence>
<gene>
    <name evidence="6" type="ORF">MCHLO_05412</name>
</gene>
<organism evidence="6 7">
    <name type="scientific">Mycena chlorophos</name>
    <name type="common">Agaric fungus</name>
    <name type="synonym">Agaricus chlorophos</name>
    <dbReference type="NCBI Taxonomy" id="658473"/>
    <lineage>
        <taxon>Eukaryota</taxon>
        <taxon>Fungi</taxon>
        <taxon>Dikarya</taxon>
        <taxon>Basidiomycota</taxon>
        <taxon>Agaricomycotina</taxon>
        <taxon>Agaricomycetes</taxon>
        <taxon>Agaricomycetidae</taxon>
        <taxon>Agaricales</taxon>
        <taxon>Marasmiineae</taxon>
        <taxon>Mycenaceae</taxon>
        <taxon>Mycena</taxon>
    </lineage>
</organism>
<evidence type="ECO:0000313" key="7">
    <source>
        <dbReference type="Proteomes" id="UP000815677"/>
    </source>
</evidence>
<dbReference type="Pfam" id="PF01053">
    <property type="entry name" value="Cys_Met_Meta_PP"/>
    <property type="match status" value="1"/>
</dbReference>
<dbReference type="InterPro" id="IPR054542">
    <property type="entry name" value="Cys_met_metab_PP"/>
</dbReference>
<evidence type="ECO:0000256" key="4">
    <source>
        <dbReference type="ARBA" id="ARBA00022898"/>
    </source>
</evidence>
<dbReference type="NCBIfam" id="TIGR01326">
    <property type="entry name" value="OAH_OAS_sulfhy"/>
    <property type="match status" value="1"/>
</dbReference>
<dbReference type="InterPro" id="IPR015421">
    <property type="entry name" value="PyrdxlP-dep_Trfase_major"/>
</dbReference>
<evidence type="ECO:0000256" key="1">
    <source>
        <dbReference type="ARBA" id="ARBA00001933"/>
    </source>
</evidence>
<accession>A0ABQ0LA00</accession>
<keyword evidence="7" id="KW-1185">Reference proteome</keyword>
<dbReference type="Gene3D" id="3.90.1150.10">
    <property type="entry name" value="Aspartate Aminotransferase, domain 1"/>
    <property type="match status" value="1"/>
</dbReference>